<dbReference type="PANTHER" id="PTHR43671">
    <property type="entry name" value="SERINE/THREONINE-PROTEIN KINASE NEK"/>
    <property type="match status" value="1"/>
</dbReference>
<dbReference type="InterPro" id="IPR000719">
    <property type="entry name" value="Prot_kinase_dom"/>
</dbReference>
<dbReference type="Pfam" id="PF00069">
    <property type="entry name" value="Pkinase"/>
    <property type="match status" value="1"/>
</dbReference>
<keyword evidence="11" id="KW-1185">Reference proteome</keyword>
<dbReference type="PANTHER" id="PTHR43671:SF13">
    <property type="entry name" value="SERINE_THREONINE-PROTEIN KINASE NEK2"/>
    <property type="match status" value="1"/>
</dbReference>
<dbReference type="Gene3D" id="3.30.200.20">
    <property type="entry name" value="Phosphorylase Kinase, domain 1"/>
    <property type="match status" value="1"/>
</dbReference>
<evidence type="ECO:0000313" key="11">
    <source>
        <dbReference type="Proteomes" id="UP000800039"/>
    </source>
</evidence>
<dbReference type="PROSITE" id="PS00107">
    <property type="entry name" value="PROTEIN_KINASE_ATP"/>
    <property type="match status" value="1"/>
</dbReference>
<evidence type="ECO:0000313" key="10">
    <source>
        <dbReference type="EMBL" id="KAF1844169.1"/>
    </source>
</evidence>
<protein>
    <recommendedName>
        <fullName evidence="2">non-specific serine/threonine protein kinase</fullName>
        <ecNumber evidence="2">2.7.11.1</ecNumber>
    </recommendedName>
</protein>
<dbReference type="GO" id="GO:0004674">
    <property type="term" value="F:protein serine/threonine kinase activity"/>
    <property type="evidence" value="ECO:0007669"/>
    <property type="project" value="UniProtKB-KW"/>
</dbReference>
<reference evidence="10" key="1">
    <citation type="submission" date="2020-01" db="EMBL/GenBank/DDBJ databases">
        <authorList>
            <consortium name="DOE Joint Genome Institute"/>
            <person name="Haridas S."/>
            <person name="Albert R."/>
            <person name="Binder M."/>
            <person name="Bloem J."/>
            <person name="Labutti K."/>
            <person name="Salamov A."/>
            <person name="Andreopoulos B."/>
            <person name="Baker S.E."/>
            <person name="Barry K."/>
            <person name="Bills G."/>
            <person name="Bluhm B.H."/>
            <person name="Cannon C."/>
            <person name="Castanera R."/>
            <person name="Culley D.E."/>
            <person name="Daum C."/>
            <person name="Ezra D."/>
            <person name="Gonzalez J.B."/>
            <person name="Henrissat B."/>
            <person name="Kuo A."/>
            <person name="Liang C."/>
            <person name="Lipzen A."/>
            <person name="Lutzoni F."/>
            <person name="Magnuson J."/>
            <person name="Mondo S."/>
            <person name="Nolan M."/>
            <person name="Ohm R."/>
            <person name="Pangilinan J."/>
            <person name="Park H.-J."/>
            <person name="Ramirez L."/>
            <person name="Alfaro M."/>
            <person name="Sun H."/>
            <person name="Tritt A."/>
            <person name="Yoshinaga Y."/>
            <person name="Zwiers L.-H."/>
            <person name="Turgeon B.G."/>
            <person name="Goodwin S.B."/>
            <person name="Spatafora J.W."/>
            <person name="Crous P.W."/>
            <person name="Grigoriev I.V."/>
        </authorList>
    </citation>
    <scope>NUCLEOTIDE SEQUENCE</scope>
    <source>
        <strain evidence="10">CBS 394.84</strain>
    </source>
</reference>
<keyword evidence="3" id="KW-0808">Transferase</keyword>
<evidence type="ECO:0000256" key="4">
    <source>
        <dbReference type="ARBA" id="ARBA00022741"/>
    </source>
</evidence>
<dbReference type="RefSeq" id="XP_040786732.1">
    <property type="nucleotide sequence ID" value="XM_040927456.1"/>
</dbReference>
<dbReference type="GeneID" id="63844709"/>
<keyword evidence="5 10" id="KW-0418">Kinase</keyword>
<dbReference type="InterPro" id="IPR008271">
    <property type="entry name" value="Ser/Thr_kinase_AS"/>
</dbReference>
<dbReference type="OrthoDB" id="310217at2759"/>
<dbReference type="PROSITE" id="PS00108">
    <property type="entry name" value="PROTEIN_KINASE_ST"/>
    <property type="match status" value="1"/>
</dbReference>
<dbReference type="Proteomes" id="UP000800039">
    <property type="component" value="Unassembled WGS sequence"/>
</dbReference>
<dbReference type="SMART" id="SM00220">
    <property type="entry name" value="S_TKc"/>
    <property type="match status" value="1"/>
</dbReference>
<dbReference type="EMBL" id="ML976617">
    <property type="protein sequence ID" value="KAF1844169.1"/>
    <property type="molecule type" value="Genomic_DNA"/>
</dbReference>
<feature type="domain" description="Protein kinase" evidence="9">
    <location>
        <begin position="3"/>
        <end position="298"/>
    </location>
</feature>
<dbReference type="CDD" id="cd00180">
    <property type="entry name" value="PKc"/>
    <property type="match status" value="1"/>
</dbReference>
<dbReference type="GO" id="GO:0005524">
    <property type="term" value="F:ATP binding"/>
    <property type="evidence" value="ECO:0007669"/>
    <property type="project" value="UniProtKB-UniRule"/>
</dbReference>
<dbReference type="AlphaFoldDB" id="A0A9P4GEV9"/>
<gene>
    <name evidence="10" type="ORF">K460DRAFT_260016</name>
</gene>
<dbReference type="PROSITE" id="PS50011">
    <property type="entry name" value="PROTEIN_KINASE_DOM"/>
    <property type="match status" value="1"/>
</dbReference>
<comment type="similarity">
    <text evidence="1">Belongs to the protein kinase superfamily. NEK Ser/Thr protein kinase family. NIMA subfamily.</text>
</comment>
<name>A0A9P4GEV9_9PLEO</name>
<evidence type="ECO:0000256" key="2">
    <source>
        <dbReference type="ARBA" id="ARBA00012513"/>
    </source>
</evidence>
<dbReference type="EC" id="2.7.11.1" evidence="2"/>
<organism evidence="10 11">
    <name type="scientific">Cucurbitaria berberidis CBS 394.84</name>
    <dbReference type="NCBI Taxonomy" id="1168544"/>
    <lineage>
        <taxon>Eukaryota</taxon>
        <taxon>Fungi</taxon>
        <taxon>Dikarya</taxon>
        <taxon>Ascomycota</taxon>
        <taxon>Pezizomycotina</taxon>
        <taxon>Dothideomycetes</taxon>
        <taxon>Pleosporomycetidae</taxon>
        <taxon>Pleosporales</taxon>
        <taxon>Pleosporineae</taxon>
        <taxon>Cucurbitariaceae</taxon>
        <taxon>Cucurbitaria</taxon>
    </lineage>
</organism>
<dbReference type="Gene3D" id="1.10.510.10">
    <property type="entry name" value="Transferase(Phosphotransferase) domain 1"/>
    <property type="match status" value="1"/>
</dbReference>
<evidence type="ECO:0000256" key="6">
    <source>
        <dbReference type="ARBA" id="ARBA00022840"/>
    </source>
</evidence>
<evidence type="ECO:0000256" key="1">
    <source>
        <dbReference type="ARBA" id="ARBA00010886"/>
    </source>
</evidence>
<evidence type="ECO:0000256" key="7">
    <source>
        <dbReference type="PROSITE-ProRule" id="PRU10141"/>
    </source>
</evidence>
<evidence type="ECO:0000256" key="3">
    <source>
        <dbReference type="ARBA" id="ARBA00022679"/>
    </source>
</evidence>
<evidence type="ECO:0000256" key="5">
    <source>
        <dbReference type="ARBA" id="ARBA00022777"/>
    </source>
</evidence>
<proteinExistence type="inferred from homology"/>
<feature type="non-terminal residue" evidence="10">
    <location>
        <position position="1"/>
    </location>
</feature>
<keyword evidence="8" id="KW-0723">Serine/threonine-protein kinase</keyword>
<feature type="non-terminal residue" evidence="10">
    <location>
        <position position="375"/>
    </location>
</feature>
<accession>A0A9P4GEV9</accession>
<keyword evidence="4 7" id="KW-0547">Nucleotide-binding</keyword>
<comment type="caution">
    <text evidence="10">The sequence shown here is derived from an EMBL/GenBank/DDBJ whole genome shotgun (WGS) entry which is preliminary data.</text>
</comment>
<dbReference type="InterPro" id="IPR050660">
    <property type="entry name" value="NEK_Ser/Thr_kinase"/>
</dbReference>
<dbReference type="InterPro" id="IPR017441">
    <property type="entry name" value="Protein_kinase_ATP_BS"/>
</dbReference>
<dbReference type="SUPFAM" id="SSF56112">
    <property type="entry name" value="Protein kinase-like (PK-like)"/>
    <property type="match status" value="1"/>
</dbReference>
<dbReference type="InterPro" id="IPR011009">
    <property type="entry name" value="Kinase-like_dom_sf"/>
</dbReference>
<feature type="binding site" evidence="7">
    <location>
        <position position="32"/>
    </location>
    <ligand>
        <name>ATP</name>
        <dbReference type="ChEBI" id="CHEBI:30616"/>
    </ligand>
</feature>
<sequence length="375" mass="42966">KRYVSIRLLGEGGNGTVHLCRDTKVGTLVAVKTIYHDKPRSPPNEVQILHLLGYHQNIVRYYTMLSHPTQKFHKQLLFEYCPIGDLVDYVNSSEDGNTEMFIWHVFKHIAAGLDYMHQNGVVHGDIKPCNILLTAPRDGDIYPLPKIADFGTAQVNHPYNIPYGHRCTEGWQPPEAEFCHGPAADVWALGCIVHALALGRLPQKEIKPPAMDPETWFYLNGKEIPLGTEYSIYYKEFCFYMAFHPAAPMRINRPSSRTSTIYSRLLNYLMMRTLDTSPRDRISTHELHEMLLILEPFVHNLLVLGKEDLLDRFDDGRDGEWKQVRPITDSQVFRHIFCVVALQTDCESYVDMLSWDVHLLKLMDAGDHAAACQFV</sequence>
<keyword evidence="6 7" id="KW-0067">ATP-binding</keyword>
<evidence type="ECO:0000259" key="9">
    <source>
        <dbReference type="PROSITE" id="PS50011"/>
    </source>
</evidence>
<evidence type="ECO:0000256" key="8">
    <source>
        <dbReference type="RuleBase" id="RU000304"/>
    </source>
</evidence>